<feature type="active site" evidence="18 19">
    <location>
        <position position="133"/>
    </location>
</feature>
<evidence type="ECO:0000256" key="16">
    <source>
        <dbReference type="ARBA" id="ARBA00069055"/>
    </source>
</evidence>
<dbReference type="PRINTS" id="PR01233">
    <property type="entry name" value="JOSEPHIN"/>
</dbReference>
<evidence type="ECO:0000256" key="15">
    <source>
        <dbReference type="ARBA" id="ARBA00063584"/>
    </source>
</evidence>
<evidence type="ECO:0000256" key="13">
    <source>
        <dbReference type="ARBA" id="ARBA00023242"/>
    </source>
</evidence>
<evidence type="ECO:0000256" key="20">
    <source>
        <dbReference type="SAM" id="MobiDB-lite"/>
    </source>
</evidence>
<evidence type="ECO:0000256" key="9">
    <source>
        <dbReference type="ARBA" id="ARBA00022801"/>
    </source>
</evidence>
<dbReference type="Gene3D" id="3.90.70.40">
    <property type="match status" value="1"/>
</dbReference>
<keyword evidence="12" id="KW-0804">Transcription</keyword>
<evidence type="ECO:0000256" key="18">
    <source>
        <dbReference type="PIRSR" id="PIRSR633865-1"/>
    </source>
</evidence>
<evidence type="ECO:0000256" key="11">
    <source>
        <dbReference type="ARBA" id="ARBA00023015"/>
    </source>
</evidence>
<dbReference type="FunFam" id="1.10.287.10:FF:000018">
    <property type="entry name" value="Ataxin-3 homolog"/>
    <property type="match status" value="1"/>
</dbReference>
<feature type="active site" evidence="19">
    <location>
        <position position="24"/>
    </location>
</feature>
<dbReference type="InterPro" id="IPR006155">
    <property type="entry name" value="Josephin"/>
</dbReference>
<comment type="subunit">
    <text evidence="15">Forms a complex composed of deubiquitinating enzyme atx-3, adapter ubxn-5 and cdc-48.1. Forms a complex composed of deubiquitinating enzyme atx-3, E4 ubiquitin-protein ligase ufd-2 and cdc-48.1. Interacts (via RRDR motif) with cdc-48.1 (via N-terminus) and cdc-48.2 (via N-terminus); the interaction with cdc-48.1 is not required for atx-3 enzymatic activity. Interacts (via C-terminus) with ubxn-5. May interact with ned-8.</text>
</comment>
<keyword evidence="23" id="KW-1185">Reference proteome</keyword>
<feature type="active site" description="Nucleophile" evidence="18">
    <location>
        <position position="24"/>
    </location>
</feature>
<keyword evidence="9 19" id="KW-0378">Hydrolase</keyword>
<comment type="caution">
    <text evidence="22">The sequence shown here is derived from an EMBL/GenBank/DDBJ whole genome shotgun (WGS) entry which is preliminary data.</text>
</comment>
<protein>
    <recommendedName>
        <fullName evidence="16">Ataxin-3 homolog</fullName>
        <ecNumber evidence="4">3.4.19.12</ecNumber>
    </recommendedName>
    <alternativeName>
        <fullName evidence="17">Machado-Joseph disease-like protein</fullName>
    </alternativeName>
</protein>
<feature type="region of interest" description="Disordered" evidence="20">
    <location>
        <begin position="189"/>
        <end position="278"/>
    </location>
</feature>
<organism evidence="22 23">
    <name type="scientific">Pristionchus entomophagus</name>
    <dbReference type="NCBI Taxonomy" id="358040"/>
    <lineage>
        <taxon>Eukaryota</taxon>
        <taxon>Metazoa</taxon>
        <taxon>Ecdysozoa</taxon>
        <taxon>Nematoda</taxon>
        <taxon>Chromadorea</taxon>
        <taxon>Rhabditida</taxon>
        <taxon>Rhabditina</taxon>
        <taxon>Diplogasteromorpha</taxon>
        <taxon>Diplogasteroidea</taxon>
        <taxon>Neodiplogasteridae</taxon>
        <taxon>Pristionchus</taxon>
    </lineage>
</organism>
<feature type="non-terminal residue" evidence="22">
    <location>
        <position position="1"/>
    </location>
</feature>
<dbReference type="Gene3D" id="1.10.287.10">
    <property type="entry name" value="S15/NS1, RNA-binding"/>
    <property type="match status" value="1"/>
</dbReference>
<keyword evidence="11" id="KW-0805">Transcription regulation</keyword>
<dbReference type="PANTHER" id="PTHR14159">
    <property type="entry name" value="ATAXIN-3-RELATED"/>
    <property type="match status" value="1"/>
</dbReference>
<evidence type="ECO:0000256" key="2">
    <source>
        <dbReference type="ARBA" id="ARBA00004496"/>
    </source>
</evidence>
<keyword evidence="10" id="KW-0788">Thiol protease</keyword>
<evidence type="ECO:0000256" key="5">
    <source>
        <dbReference type="ARBA" id="ARBA00022490"/>
    </source>
</evidence>
<dbReference type="Pfam" id="PF02099">
    <property type="entry name" value="Josephin"/>
    <property type="match status" value="1"/>
</dbReference>
<feature type="compositionally biased region" description="Low complexity" evidence="20">
    <location>
        <begin position="207"/>
        <end position="223"/>
    </location>
</feature>
<dbReference type="SMART" id="SM01246">
    <property type="entry name" value="Josephin"/>
    <property type="match status" value="1"/>
</dbReference>
<evidence type="ECO:0000256" key="8">
    <source>
        <dbReference type="ARBA" id="ARBA00022786"/>
    </source>
</evidence>
<evidence type="ECO:0000259" key="21">
    <source>
        <dbReference type="PROSITE" id="PS50957"/>
    </source>
</evidence>
<keyword evidence="6" id="KW-0645">Protease</keyword>
<evidence type="ECO:0000256" key="19">
    <source>
        <dbReference type="PROSITE-ProRule" id="PRU00331"/>
    </source>
</evidence>
<dbReference type="GO" id="GO:0016579">
    <property type="term" value="P:protein deubiquitination"/>
    <property type="evidence" value="ECO:0007669"/>
    <property type="project" value="InterPro"/>
</dbReference>
<comment type="subcellular location">
    <subcellularLocation>
        <location evidence="2">Cytoplasm</location>
    </subcellularLocation>
    <subcellularLocation>
        <location evidence="3">Nucleus</location>
        <location evidence="3">Nucleolus</location>
    </subcellularLocation>
</comment>
<keyword evidence="7" id="KW-0677">Repeat</keyword>
<evidence type="ECO:0000256" key="4">
    <source>
        <dbReference type="ARBA" id="ARBA00012759"/>
    </source>
</evidence>
<feature type="active site" description="Proton acceptor" evidence="18">
    <location>
        <position position="118"/>
    </location>
</feature>
<keyword evidence="8" id="KW-0833">Ubl conjugation pathway</keyword>
<comment type="function">
    <text evidence="14">Acts as a chain editing deubiquitinating enzyme that binds and cleaves 'Lys-48'-linked polyubiquitin chains, with a preference for chains containing four or more ubiquitin molecules thereby modulating protein degradation by the ubiquitin-proteasome pathway. Probably by regulating the IGF-1-insulin-like pathway, regulates lifespan. Regulates germline DNA double-strand-break repair and apoptosis in response to DNA damage by recruiting E4 ubiquitin-protein ligase ufd-2 to DNA repair foci. Interacts with key regulators of transcription and represses transcription. Acts as a histone-binding protein that regulates transcription.</text>
</comment>
<dbReference type="GO" id="GO:0005737">
    <property type="term" value="C:cytoplasm"/>
    <property type="evidence" value="ECO:0007669"/>
    <property type="project" value="UniProtKB-SubCell"/>
</dbReference>
<feature type="compositionally biased region" description="Basic and acidic residues" evidence="20">
    <location>
        <begin position="258"/>
        <end position="267"/>
    </location>
</feature>
<feature type="region of interest" description="Disordered" evidence="20">
    <location>
        <begin position="293"/>
        <end position="326"/>
    </location>
</feature>
<dbReference type="AlphaFoldDB" id="A0AAV5SH24"/>
<feature type="compositionally biased region" description="Low complexity" evidence="20">
    <location>
        <begin position="293"/>
        <end position="307"/>
    </location>
</feature>
<evidence type="ECO:0000256" key="7">
    <source>
        <dbReference type="ARBA" id="ARBA00022737"/>
    </source>
</evidence>
<evidence type="ECO:0000256" key="3">
    <source>
        <dbReference type="ARBA" id="ARBA00004604"/>
    </source>
</evidence>
<evidence type="ECO:0000313" key="23">
    <source>
        <dbReference type="Proteomes" id="UP001432027"/>
    </source>
</evidence>
<evidence type="ECO:0000313" key="22">
    <source>
        <dbReference type="EMBL" id="GMS78966.1"/>
    </source>
</evidence>
<dbReference type="PROSITE" id="PS50957">
    <property type="entry name" value="JOSEPHIN"/>
    <property type="match status" value="1"/>
</dbReference>
<dbReference type="PANTHER" id="PTHR14159:SF0">
    <property type="entry name" value="ATAXIN-3-RELATED"/>
    <property type="match status" value="1"/>
</dbReference>
<keyword evidence="5" id="KW-0963">Cytoplasm</keyword>
<feature type="compositionally biased region" description="Polar residues" evidence="20">
    <location>
        <begin position="247"/>
        <end position="256"/>
    </location>
</feature>
<comment type="catalytic activity">
    <reaction evidence="1">
        <text>Thiol-dependent hydrolysis of ester, thioester, amide, peptide and isopeptide bonds formed by the C-terminal Gly of ubiquitin (a 76-residue protein attached to proteins as an intracellular targeting signal).</text>
        <dbReference type="EC" id="3.4.19.12"/>
    </reaction>
</comment>
<feature type="domain" description="Josephin" evidence="21">
    <location>
        <begin position="11"/>
        <end position="179"/>
    </location>
</feature>
<evidence type="ECO:0000256" key="14">
    <source>
        <dbReference type="ARBA" id="ARBA00060106"/>
    </source>
</evidence>
<reference evidence="22" key="1">
    <citation type="submission" date="2023-10" db="EMBL/GenBank/DDBJ databases">
        <title>Genome assembly of Pristionchus species.</title>
        <authorList>
            <person name="Yoshida K."/>
            <person name="Sommer R.J."/>
        </authorList>
    </citation>
    <scope>NUCLEOTIDE SEQUENCE</scope>
    <source>
        <strain evidence="22">RS0144</strain>
    </source>
</reference>
<name>A0AAV5SH24_9BILA</name>
<evidence type="ECO:0000256" key="17">
    <source>
        <dbReference type="ARBA" id="ARBA00082365"/>
    </source>
</evidence>
<sequence length="326" mass="35848">SDTMGTPNNSITSIFFEKQEAQLCAQHALNMLLQKDLFTAVDLAEIAHRLDKEENAVLDAGHKESMNMDDSGFFSVQVIAEALKTFKLELISILHPGVEEIKKEPLLARAFICNRSEHWFVIRKFGEQWFELNSCRTGAILHTNMYVSLFLAQLTNDGYSIFVIDGNLPDCVADQVIAANPVTFVAPKRKEKEEKKDEAKEVQAFSGAGARLGGPTTRAAAAGGATGDDEDEMQEAIRRSLEDQAGPSHSTRSAFTSKYDEDMKRAMELSTEDDSEDRSYQMALQMSMADLPSSSAAIAPPAQAGAPMTAGEEQRAKREAFLKSLE</sequence>
<keyword evidence="13" id="KW-0539">Nucleus</keyword>
<evidence type="ECO:0000256" key="1">
    <source>
        <dbReference type="ARBA" id="ARBA00000707"/>
    </source>
</evidence>
<evidence type="ECO:0000256" key="10">
    <source>
        <dbReference type="ARBA" id="ARBA00022807"/>
    </source>
</evidence>
<accession>A0AAV5SH24</accession>
<dbReference type="GO" id="GO:0004843">
    <property type="term" value="F:cysteine-type deubiquitinase activity"/>
    <property type="evidence" value="ECO:0007669"/>
    <property type="project" value="UniProtKB-EC"/>
</dbReference>
<feature type="compositionally biased region" description="Basic and acidic residues" evidence="20">
    <location>
        <begin position="189"/>
        <end position="201"/>
    </location>
</feature>
<proteinExistence type="predicted"/>
<dbReference type="InterPro" id="IPR033865">
    <property type="entry name" value="Ataxin-3"/>
</dbReference>
<dbReference type="EMBL" id="BTSX01000001">
    <property type="protein sequence ID" value="GMS78966.1"/>
    <property type="molecule type" value="Genomic_DNA"/>
</dbReference>
<dbReference type="EC" id="3.4.19.12" evidence="4"/>
<feature type="compositionally biased region" description="Basic and acidic residues" evidence="20">
    <location>
        <begin position="312"/>
        <end position="326"/>
    </location>
</feature>
<feature type="active site" evidence="19">
    <location>
        <position position="118"/>
    </location>
</feature>
<gene>
    <name evidence="22" type="ORF">PENTCL1PPCAC_1141</name>
</gene>
<dbReference type="GO" id="GO:0005730">
    <property type="term" value="C:nucleolus"/>
    <property type="evidence" value="ECO:0007669"/>
    <property type="project" value="UniProtKB-SubCell"/>
</dbReference>
<dbReference type="Proteomes" id="UP001432027">
    <property type="component" value="Unassembled WGS sequence"/>
</dbReference>
<dbReference type="GO" id="GO:0006508">
    <property type="term" value="P:proteolysis"/>
    <property type="evidence" value="ECO:0007669"/>
    <property type="project" value="UniProtKB-KW"/>
</dbReference>
<evidence type="ECO:0000256" key="6">
    <source>
        <dbReference type="ARBA" id="ARBA00022670"/>
    </source>
</evidence>
<evidence type="ECO:0000256" key="12">
    <source>
        <dbReference type="ARBA" id="ARBA00023163"/>
    </source>
</evidence>